<proteinExistence type="predicted"/>
<reference evidence="2 3" key="1">
    <citation type="submission" date="2017-02" db="EMBL/GenBank/DDBJ databases">
        <authorList>
            <person name="Peterson S.W."/>
        </authorList>
    </citation>
    <scope>NUCLEOTIDE SEQUENCE [LARGE SCALE GENOMIC DNA]</scope>
    <source>
        <strain evidence="2 3">DSM 18108</strain>
    </source>
</reference>
<feature type="compositionally biased region" description="Basic and acidic residues" evidence="1">
    <location>
        <begin position="65"/>
        <end position="75"/>
    </location>
</feature>
<feature type="region of interest" description="Disordered" evidence="1">
    <location>
        <begin position="1"/>
        <end position="75"/>
    </location>
</feature>
<evidence type="ECO:0000256" key="1">
    <source>
        <dbReference type="SAM" id="MobiDB-lite"/>
    </source>
</evidence>
<evidence type="ECO:0000313" key="3">
    <source>
        <dbReference type="Proteomes" id="UP000190166"/>
    </source>
</evidence>
<dbReference type="STRING" id="393003.SAMN05660461_3970"/>
<sequence>MNNPDRNKQPIPDPTPDKQQPGKEDPIPVQPPPDKPEIEPIPQEIPDRDTPHTPANPQAVEEKEEAFKRQSPDKH</sequence>
<name>A0A1T5P6X6_9BACT</name>
<evidence type="ECO:0000313" key="2">
    <source>
        <dbReference type="EMBL" id="SKD08019.1"/>
    </source>
</evidence>
<keyword evidence="3" id="KW-1185">Reference proteome</keyword>
<protein>
    <submittedName>
        <fullName evidence="2">Uncharacterized protein</fullName>
    </submittedName>
</protein>
<organism evidence="2 3">
    <name type="scientific">Chitinophaga ginsengisegetis</name>
    <dbReference type="NCBI Taxonomy" id="393003"/>
    <lineage>
        <taxon>Bacteria</taxon>
        <taxon>Pseudomonadati</taxon>
        <taxon>Bacteroidota</taxon>
        <taxon>Chitinophagia</taxon>
        <taxon>Chitinophagales</taxon>
        <taxon>Chitinophagaceae</taxon>
        <taxon>Chitinophaga</taxon>
    </lineage>
</organism>
<gene>
    <name evidence="2" type="ORF">SAMN05660461_3970</name>
</gene>
<dbReference type="AlphaFoldDB" id="A0A1T5P6X6"/>
<dbReference type="RefSeq" id="WP_079471248.1">
    <property type="nucleotide sequence ID" value="NZ_FUZZ01000003.1"/>
</dbReference>
<dbReference type="EMBL" id="FUZZ01000003">
    <property type="protein sequence ID" value="SKD08019.1"/>
    <property type="molecule type" value="Genomic_DNA"/>
</dbReference>
<dbReference type="Proteomes" id="UP000190166">
    <property type="component" value="Unassembled WGS sequence"/>
</dbReference>
<accession>A0A1T5P6X6</accession>